<sequence length="129" mass="14734">MALQWMILACVVAAEAAVAALLTVPAPRAVRAQIVGLTSLILQPFACVLPFAAFQLLDIYWKKEHRLMCTAEVCTAEERVRFEKSIFKAQRNVILCVSAFLLYWCIYRICKINKDIKSLEEVEKRIKEE</sequence>
<organism evidence="1 2">
    <name type="scientific">Avena sativa</name>
    <name type="common">Oat</name>
    <dbReference type="NCBI Taxonomy" id="4498"/>
    <lineage>
        <taxon>Eukaryota</taxon>
        <taxon>Viridiplantae</taxon>
        <taxon>Streptophyta</taxon>
        <taxon>Embryophyta</taxon>
        <taxon>Tracheophyta</taxon>
        <taxon>Spermatophyta</taxon>
        <taxon>Magnoliopsida</taxon>
        <taxon>Liliopsida</taxon>
        <taxon>Poales</taxon>
        <taxon>Poaceae</taxon>
        <taxon>BOP clade</taxon>
        <taxon>Pooideae</taxon>
        <taxon>Poodae</taxon>
        <taxon>Poeae</taxon>
        <taxon>Poeae Chloroplast Group 1 (Aveneae type)</taxon>
        <taxon>Aveninae</taxon>
        <taxon>Avena</taxon>
    </lineage>
</organism>
<evidence type="ECO:0000313" key="2">
    <source>
        <dbReference type="Proteomes" id="UP001732700"/>
    </source>
</evidence>
<dbReference type="Proteomes" id="UP001732700">
    <property type="component" value="Chromosome 1D"/>
</dbReference>
<protein>
    <submittedName>
        <fullName evidence="1">Uncharacterized protein</fullName>
    </submittedName>
</protein>
<dbReference type="EnsemblPlants" id="AVESA.00010b.r2.1DG0136560.1">
    <property type="protein sequence ID" value="AVESA.00010b.r2.1DG0136560.1.CDS"/>
    <property type="gene ID" value="AVESA.00010b.r2.1DG0136560"/>
</dbReference>
<keyword evidence="2" id="KW-1185">Reference proteome</keyword>
<proteinExistence type="predicted"/>
<evidence type="ECO:0000313" key="1">
    <source>
        <dbReference type="EnsemblPlants" id="AVESA.00010b.r2.1DG0136560.1.CDS"/>
    </source>
</evidence>
<reference evidence="1" key="2">
    <citation type="submission" date="2025-09" db="UniProtKB">
        <authorList>
            <consortium name="EnsemblPlants"/>
        </authorList>
    </citation>
    <scope>IDENTIFICATION</scope>
</reference>
<name>A0ACD5TVP7_AVESA</name>
<reference evidence="1" key="1">
    <citation type="submission" date="2021-05" db="EMBL/GenBank/DDBJ databases">
        <authorList>
            <person name="Scholz U."/>
            <person name="Mascher M."/>
            <person name="Fiebig A."/>
        </authorList>
    </citation>
    <scope>NUCLEOTIDE SEQUENCE [LARGE SCALE GENOMIC DNA]</scope>
</reference>
<accession>A0ACD5TVP7</accession>